<name>A0A448WMC6_9PLAT</name>
<evidence type="ECO:0000256" key="1">
    <source>
        <dbReference type="SAM" id="MobiDB-lite"/>
    </source>
</evidence>
<dbReference type="Proteomes" id="UP000784294">
    <property type="component" value="Unassembled WGS sequence"/>
</dbReference>
<evidence type="ECO:0000313" key="3">
    <source>
        <dbReference type="Proteomes" id="UP000784294"/>
    </source>
</evidence>
<comment type="caution">
    <text evidence="2">The sequence shown here is derived from an EMBL/GenBank/DDBJ whole genome shotgun (WGS) entry which is preliminary data.</text>
</comment>
<protein>
    <submittedName>
        <fullName evidence="2">Uncharacterized protein</fullName>
    </submittedName>
</protein>
<dbReference type="AlphaFoldDB" id="A0A448WMC6"/>
<proteinExistence type="predicted"/>
<feature type="region of interest" description="Disordered" evidence="1">
    <location>
        <begin position="62"/>
        <end position="84"/>
    </location>
</feature>
<evidence type="ECO:0000313" key="2">
    <source>
        <dbReference type="EMBL" id="VEL15286.1"/>
    </source>
</evidence>
<gene>
    <name evidence="2" type="ORF">PXEA_LOCUS8726</name>
</gene>
<sequence length="265" mass="29715">MCCRGQPLLPAPVQTPSRLANVSYLTVQRACPRWLVRQNEIRIAAQRHQLIRLHQEQRQIQQQQRQAKEEQSGRQRKKCKEKNQKVDNAAKINCTPCNISATHNGPLEEVSPWLERVVFQVWDFDAPSFSVPSSRGPCSSSSPLFPRHNPDALLPCRSSLDIPYSGIPRSDYMLDSLHSGVHTSLNQQLCQHPCRHDQSYMDVGRYDPSLSLSPQDGVEPGEATGAKMVELNSNCAGGEGERNRSRQSANSTVVADRKRASGYLF</sequence>
<keyword evidence="3" id="KW-1185">Reference proteome</keyword>
<accession>A0A448WMC6</accession>
<organism evidence="2 3">
    <name type="scientific">Protopolystoma xenopodis</name>
    <dbReference type="NCBI Taxonomy" id="117903"/>
    <lineage>
        <taxon>Eukaryota</taxon>
        <taxon>Metazoa</taxon>
        <taxon>Spiralia</taxon>
        <taxon>Lophotrochozoa</taxon>
        <taxon>Platyhelminthes</taxon>
        <taxon>Monogenea</taxon>
        <taxon>Polyopisthocotylea</taxon>
        <taxon>Polystomatidea</taxon>
        <taxon>Polystomatidae</taxon>
        <taxon>Protopolystoma</taxon>
    </lineage>
</organism>
<dbReference type="EMBL" id="CAAALY010024081">
    <property type="protein sequence ID" value="VEL15286.1"/>
    <property type="molecule type" value="Genomic_DNA"/>
</dbReference>
<reference evidence="2" key="1">
    <citation type="submission" date="2018-11" db="EMBL/GenBank/DDBJ databases">
        <authorList>
            <consortium name="Pathogen Informatics"/>
        </authorList>
    </citation>
    <scope>NUCLEOTIDE SEQUENCE</scope>
</reference>